<accession>K2N715</accession>
<protein>
    <submittedName>
        <fullName evidence="6">Retrotransposon hot spot (RHS) protein, putative</fullName>
    </submittedName>
</protein>
<keyword evidence="2" id="KW-1133">Transmembrane helix</keyword>
<dbReference type="OrthoDB" id="2340858at2759"/>
<dbReference type="InterPro" id="IPR056000">
    <property type="entry name" value="DUF7578"/>
</dbReference>
<dbReference type="AlphaFoldDB" id="K2N715"/>
<comment type="caution">
    <text evidence="6">The sequence shown here is derived from an EMBL/GenBank/DDBJ whole genome shotgun (WGS) entry which is preliminary data.</text>
</comment>
<feature type="domain" description="Retrotransposon hot spot protein N-terminal" evidence="4">
    <location>
        <begin position="290"/>
        <end position="399"/>
    </location>
</feature>
<evidence type="ECO:0000256" key="1">
    <source>
        <dbReference type="SAM" id="MobiDB-lite"/>
    </source>
</evidence>
<evidence type="ECO:0000259" key="3">
    <source>
        <dbReference type="Pfam" id="PF07999"/>
    </source>
</evidence>
<evidence type="ECO:0000313" key="6">
    <source>
        <dbReference type="EMBL" id="EKF35250.1"/>
    </source>
</evidence>
<keyword evidence="2" id="KW-0812">Transmembrane</keyword>
<proteinExistence type="predicted"/>
<evidence type="ECO:0000259" key="5">
    <source>
        <dbReference type="Pfam" id="PF24466"/>
    </source>
</evidence>
<dbReference type="Pfam" id="PF24466">
    <property type="entry name" value="DUF7578"/>
    <property type="match status" value="1"/>
</dbReference>
<keyword evidence="2" id="KW-0472">Membrane</keyword>
<feature type="region of interest" description="Disordered" evidence="1">
    <location>
        <begin position="96"/>
        <end position="151"/>
    </location>
</feature>
<feature type="compositionally biased region" description="Polar residues" evidence="1">
    <location>
        <begin position="112"/>
        <end position="123"/>
    </location>
</feature>
<dbReference type="Proteomes" id="UP000007350">
    <property type="component" value="Unassembled WGS sequence"/>
</dbReference>
<organism evidence="6 7">
    <name type="scientific">Trypanosoma cruzi marinkellei</name>
    <dbReference type="NCBI Taxonomy" id="85056"/>
    <lineage>
        <taxon>Eukaryota</taxon>
        <taxon>Discoba</taxon>
        <taxon>Euglenozoa</taxon>
        <taxon>Kinetoplastea</taxon>
        <taxon>Metakinetoplastina</taxon>
        <taxon>Trypanosomatida</taxon>
        <taxon>Trypanosomatidae</taxon>
        <taxon>Trypanosoma</taxon>
        <taxon>Schizotrypanum</taxon>
    </lineage>
</organism>
<evidence type="ECO:0000313" key="7">
    <source>
        <dbReference type="Proteomes" id="UP000007350"/>
    </source>
</evidence>
<dbReference type="InterPro" id="IPR006518">
    <property type="entry name" value="Trypano_RHS"/>
</dbReference>
<feature type="domain" description="Retrotransposon hot spot protein,C-terminal" evidence="3">
    <location>
        <begin position="405"/>
        <end position="576"/>
    </location>
</feature>
<reference evidence="6 7" key="1">
    <citation type="journal article" date="2012" name="BMC Genomics">
        <title>Comparative genomic analysis of human infective Trypanosoma cruzi lineages with the bat-restricted subspecies T. cruzi marinkellei.</title>
        <authorList>
            <person name="Franzen O."/>
            <person name="Talavera-Lopez C."/>
            <person name="Ochaya S."/>
            <person name="Butler C.E."/>
            <person name="Messenger L.A."/>
            <person name="Lewis M.D."/>
            <person name="Llewellyn M.S."/>
            <person name="Marinkelle C.J."/>
            <person name="Tyler K.M."/>
            <person name="Miles M.A."/>
            <person name="Andersson B."/>
        </authorList>
    </citation>
    <scope>NUCLEOTIDE SEQUENCE [LARGE SCALE GENOMIC DNA]</scope>
    <source>
        <strain evidence="6 7">B7</strain>
    </source>
</reference>
<dbReference type="InterPro" id="IPR046836">
    <property type="entry name" value="RHS_C"/>
</dbReference>
<evidence type="ECO:0000259" key="4">
    <source>
        <dbReference type="Pfam" id="PF20445"/>
    </source>
</evidence>
<sequence>MHRCCGVYGSESLCGLHCTASFPQLCVCVCVCVSGTINPCPAAFGVRCALRRHIVWMTLFLFYSLVISVPIVPLSLLSSSLFIACCGLAPSEADEKRQGKRMTGRYGEGNGDNETSSPSTVPQGFSRARARMESHGGRNPPASTRRRVRERQRPHWGLDSRVRDVLLEGEVGVEPIRLNDFIWEHCGHAAAVDETYNVTMEVFLMGPKDYVQNPQLLEEILNLAEYHALQENYKLVGDNYRLYREGVFFVEQWGDFERKAMCTPLVRLKLDSALKLAPKKGRAYMLEENYESVYNVGWHHVVEVPGGEGMGMEVREGEPPQSWTYKVVGDTLEKDDAVQQSDVARLRLKVLNSDWGWPYTWLAGETIRDCYVNSEVERVWQIVKGDLTEWLSTHGRTDFRPRRCVLIGTPGIGKSMAAGSYLLYQLLHYDVEKLQVVAYRIADRTYLFDKTSKKVSHYLGKEAVVTAVEEFSGCGMRGYFIYNVAEPSHEPSVRLLPRGWGMITVTPPEESDHRGRKKQLKCWRIVMRCPEENDVKAMCVWKKRDQSAEAQAEYWQEVRGYMNEMGSILRNLFSERDTNARPSATGEPWDGLPYQMHMTTLE</sequence>
<dbReference type="Pfam" id="PF20445">
    <property type="entry name" value="RHS_N"/>
    <property type="match status" value="1"/>
</dbReference>
<keyword evidence="7" id="KW-1185">Reference proteome</keyword>
<name>K2N715_TRYCR</name>
<evidence type="ECO:0000256" key="2">
    <source>
        <dbReference type="SAM" id="Phobius"/>
    </source>
</evidence>
<feature type="domain" description="DUF7578" evidence="5">
    <location>
        <begin position="173"/>
        <end position="235"/>
    </location>
</feature>
<dbReference type="Pfam" id="PF07999">
    <property type="entry name" value="RHSP"/>
    <property type="match status" value="1"/>
</dbReference>
<gene>
    <name evidence="6" type="ORF">MOQ_002347</name>
</gene>
<dbReference type="InterPro" id="IPR046835">
    <property type="entry name" value="RHS_N"/>
</dbReference>
<dbReference type="EMBL" id="AHKC01008922">
    <property type="protein sequence ID" value="EKF35250.1"/>
    <property type="molecule type" value="Genomic_DNA"/>
</dbReference>
<dbReference type="NCBIfam" id="TIGR01631">
    <property type="entry name" value="Trypano_RHS"/>
    <property type="match status" value="1"/>
</dbReference>
<feature type="transmembrane region" description="Helical" evidence="2">
    <location>
        <begin position="54"/>
        <end position="76"/>
    </location>
</feature>